<evidence type="ECO:0000256" key="2">
    <source>
        <dbReference type="HAMAP-Rule" id="MF_00795"/>
    </source>
</evidence>
<accession>A0ABW8XWY9</accession>
<dbReference type="SUPFAM" id="SSF110395">
    <property type="entry name" value="CutC-like"/>
    <property type="match status" value="1"/>
</dbReference>
<dbReference type="EMBL" id="JBELQA010000006">
    <property type="protein sequence ID" value="MFL9831615.1"/>
    <property type="molecule type" value="Genomic_DNA"/>
</dbReference>
<dbReference type="Pfam" id="PF03932">
    <property type="entry name" value="CutC"/>
    <property type="match status" value="1"/>
</dbReference>
<dbReference type="Gene3D" id="3.20.20.380">
    <property type="entry name" value="Copper homeostasis (CutC) domain"/>
    <property type="match status" value="1"/>
</dbReference>
<organism evidence="3 4">
    <name type="scientific">Flavobacterium plantiphilum</name>
    <dbReference type="NCBI Taxonomy" id="3163297"/>
    <lineage>
        <taxon>Bacteria</taxon>
        <taxon>Pseudomonadati</taxon>
        <taxon>Bacteroidota</taxon>
        <taxon>Flavobacteriia</taxon>
        <taxon>Flavobacteriales</taxon>
        <taxon>Flavobacteriaceae</taxon>
        <taxon>Flavobacterium</taxon>
    </lineage>
</organism>
<dbReference type="PANTHER" id="PTHR12598">
    <property type="entry name" value="COPPER HOMEOSTASIS PROTEIN CUTC"/>
    <property type="match status" value="1"/>
</dbReference>
<protein>
    <recommendedName>
        <fullName evidence="2">PF03932 family protein CutC</fullName>
    </recommendedName>
</protein>
<comment type="caution">
    <text evidence="2">Once thought to be involved in copper homeostasis, experiments in E.coli have shown this is not the case.</text>
</comment>
<comment type="similarity">
    <text evidence="1 2">Belongs to the CutC family.</text>
</comment>
<gene>
    <name evidence="2" type="primary">cutC</name>
    <name evidence="3" type="ORF">ABS764_12230</name>
</gene>
<evidence type="ECO:0000256" key="1">
    <source>
        <dbReference type="ARBA" id="ARBA00007768"/>
    </source>
</evidence>
<dbReference type="PANTHER" id="PTHR12598:SF0">
    <property type="entry name" value="COPPER HOMEOSTASIS PROTEIN CUTC HOMOLOG"/>
    <property type="match status" value="1"/>
</dbReference>
<dbReference type="InterPro" id="IPR036822">
    <property type="entry name" value="CutC-like_dom_sf"/>
</dbReference>
<proteinExistence type="inferred from homology"/>
<keyword evidence="4" id="KW-1185">Reference proteome</keyword>
<sequence length="241" mass="26551">MLLEICASSYQSAINAQEAGAHRIELCSELALGGITPSYGLLKNVLTHITIPVFVLIRPRSGNFTYSEEEFDVMKTDIQLCKDLGCQGIVSGVLNADNTVDIQRTKELIELAKPLQFTFHRAFDWIENSFEALEQLKEIGVNRILTSGSKITAVEGISHLTALKEKAGNTITILPGSGINSDNVILFKKNGFGEIHCSATSIVYDHHLGKIPMNSTKLFDERIIVHSDFDKIKAIIRCMAS</sequence>
<dbReference type="HAMAP" id="MF_00795">
    <property type="entry name" value="CutC"/>
    <property type="match status" value="1"/>
</dbReference>
<reference evidence="3 4" key="1">
    <citation type="submission" date="2024-06" db="EMBL/GenBank/DDBJ databases">
        <authorList>
            <person name="Kaempfer P."/>
            <person name="Viver T."/>
        </authorList>
    </citation>
    <scope>NUCLEOTIDE SEQUENCE [LARGE SCALE GENOMIC DNA]</scope>
    <source>
        <strain evidence="3 4">ST-87</strain>
    </source>
</reference>
<name>A0ABW8XWY9_9FLAO</name>
<evidence type="ECO:0000313" key="4">
    <source>
        <dbReference type="Proteomes" id="UP001629260"/>
    </source>
</evidence>
<dbReference type="InterPro" id="IPR005627">
    <property type="entry name" value="CutC-like"/>
</dbReference>
<dbReference type="Proteomes" id="UP001629260">
    <property type="component" value="Unassembled WGS sequence"/>
</dbReference>
<keyword evidence="2" id="KW-0963">Cytoplasm</keyword>
<comment type="caution">
    <text evidence="3">The sequence shown here is derived from an EMBL/GenBank/DDBJ whole genome shotgun (WGS) entry which is preliminary data.</text>
</comment>
<dbReference type="RefSeq" id="WP_408082084.1">
    <property type="nucleotide sequence ID" value="NZ_JBELQA010000006.1"/>
</dbReference>
<comment type="subcellular location">
    <subcellularLocation>
        <location evidence="2">Cytoplasm</location>
    </subcellularLocation>
</comment>
<evidence type="ECO:0000313" key="3">
    <source>
        <dbReference type="EMBL" id="MFL9831615.1"/>
    </source>
</evidence>